<reference evidence="7 8" key="1">
    <citation type="submission" date="2018-08" db="EMBL/GenBank/DDBJ databases">
        <title>Diversity &amp; Physiological Properties of Lignin-Decomposing Actinobacteria from Soil.</title>
        <authorList>
            <person name="Roh S.G."/>
            <person name="Kim S.B."/>
        </authorList>
    </citation>
    <scope>NUCLEOTIDE SEQUENCE [LARGE SCALE GENOMIC DNA]</scope>
    <source>
        <strain evidence="7 8">MMS17-GH009</strain>
    </source>
</reference>
<dbReference type="GO" id="GO:0044550">
    <property type="term" value="P:secondary metabolite biosynthetic process"/>
    <property type="evidence" value="ECO:0007669"/>
    <property type="project" value="TreeGrafter"/>
</dbReference>
<evidence type="ECO:0000256" key="1">
    <source>
        <dbReference type="ARBA" id="ARBA00022490"/>
    </source>
</evidence>
<proteinExistence type="predicted"/>
<dbReference type="PANTHER" id="PTHR34069">
    <property type="entry name" value="3-OXOACYL-[ACYL-CARRIER-PROTEIN] SYNTHASE 3"/>
    <property type="match status" value="1"/>
</dbReference>
<dbReference type="InterPro" id="IPR016039">
    <property type="entry name" value="Thiolase-like"/>
</dbReference>
<dbReference type="Proteomes" id="UP000263377">
    <property type="component" value="Unassembled WGS sequence"/>
</dbReference>
<comment type="caution">
    <text evidence="7">The sequence shown here is derived from an EMBL/GenBank/DDBJ whole genome shotgun (WGS) entry which is preliminary data.</text>
</comment>
<dbReference type="SUPFAM" id="SSF53901">
    <property type="entry name" value="Thiolase-like"/>
    <property type="match status" value="1"/>
</dbReference>
<keyword evidence="1" id="KW-0963">Cytoplasm</keyword>
<organism evidence="7 8">
    <name type="scientific">Kitasatospora xanthocidica</name>
    <dbReference type="NCBI Taxonomy" id="83382"/>
    <lineage>
        <taxon>Bacteria</taxon>
        <taxon>Bacillati</taxon>
        <taxon>Actinomycetota</taxon>
        <taxon>Actinomycetes</taxon>
        <taxon>Kitasatosporales</taxon>
        <taxon>Streptomycetaceae</taxon>
        <taxon>Kitasatospora</taxon>
    </lineage>
</organism>
<evidence type="ECO:0000256" key="2">
    <source>
        <dbReference type="ARBA" id="ARBA00022679"/>
    </source>
</evidence>
<dbReference type="GO" id="GO:0006633">
    <property type="term" value="P:fatty acid biosynthetic process"/>
    <property type="evidence" value="ECO:0007669"/>
    <property type="project" value="InterPro"/>
</dbReference>
<dbReference type="InterPro" id="IPR013747">
    <property type="entry name" value="ACP_syn_III_C"/>
</dbReference>
<evidence type="ECO:0000259" key="5">
    <source>
        <dbReference type="Pfam" id="PF08541"/>
    </source>
</evidence>
<evidence type="ECO:0000313" key="8">
    <source>
        <dbReference type="Proteomes" id="UP000263377"/>
    </source>
</evidence>
<dbReference type="EMBL" id="QVIG01000001">
    <property type="protein sequence ID" value="RGD57433.1"/>
    <property type="molecule type" value="Genomic_DNA"/>
</dbReference>
<accession>A0A372ZNK0</accession>
<sequence length="371" mass="38774">MTDRQGKEKNHGSLSRRTDRIRAEHPAVTVTVEQTLHHQTGAGLPVPFAVAGTGVHLPPAVVTNQELTRTLDTSDEWITSRTGIRERRRLAPDLATSDMCVAAAHPALEAAGVGPARLDAVIVASYTGDQPLLSTALIVKDALGAHRALSLDVTQAACASGVQAVLIAAHLLQNPSISTVLLLAADCASRITDPTDRTAGVFFGDAAAAVVLTRTDQAGAGLLSYDLGSQLSYGVQIPAGGSRLPTTAATVAAGEHYLRMDGRAVWNTATTRLPESIASAAHRAGVPVDRIRHFFLHQANLNILTETMTALGVPRERVPVTVERLGNTGSAGLFTALHATVAEGALLPGDTYVLSGIGAGFQWGTLCLRHA</sequence>
<gene>
    <name evidence="7" type="ORF">DR950_06160</name>
</gene>
<dbReference type="Pfam" id="PF08545">
    <property type="entry name" value="ACP_syn_III"/>
    <property type="match status" value="1"/>
</dbReference>
<evidence type="ECO:0000313" key="7">
    <source>
        <dbReference type="EMBL" id="RGD57433.1"/>
    </source>
</evidence>
<dbReference type="InterPro" id="IPR013751">
    <property type="entry name" value="ACP_syn_III_N"/>
</dbReference>
<dbReference type="CDD" id="cd00830">
    <property type="entry name" value="KAS_III"/>
    <property type="match status" value="1"/>
</dbReference>
<protein>
    <submittedName>
        <fullName evidence="7">Ketoacyl-ACP synthase III</fullName>
    </submittedName>
</protein>
<dbReference type="Pfam" id="PF08541">
    <property type="entry name" value="ACP_syn_III_C"/>
    <property type="match status" value="1"/>
</dbReference>
<keyword evidence="2" id="KW-0808">Transferase</keyword>
<dbReference type="AlphaFoldDB" id="A0A372ZNK0"/>
<evidence type="ECO:0000256" key="3">
    <source>
        <dbReference type="ARBA" id="ARBA00023315"/>
    </source>
</evidence>
<feature type="region of interest" description="Disordered" evidence="4">
    <location>
        <begin position="1"/>
        <end position="22"/>
    </location>
</feature>
<keyword evidence="3" id="KW-0012">Acyltransferase</keyword>
<evidence type="ECO:0000259" key="6">
    <source>
        <dbReference type="Pfam" id="PF08545"/>
    </source>
</evidence>
<name>A0A372ZNK0_9ACTN</name>
<evidence type="ECO:0000256" key="4">
    <source>
        <dbReference type="SAM" id="MobiDB-lite"/>
    </source>
</evidence>
<feature type="domain" description="Beta-ketoacyl-[acyl-carrier-protein] synthase III N-terminal" evidence="6">
    <location>
        <begin position="155"/>
        <end position="229"/>
    </location>
</feature>
<dbReference type="Gene3D" id="3.40.47.10">
    <property type="match status" value="1"/>
</dbReference>
<feature type="domain" description="Beta-ketoacyl-[acyl-carrier-protein] synthase III C-terminal" evidence="5">
    <location>
        <begin position="282"/>
        <end position="369"/>
    </location>
</feature>
<dbReference type="PANTHER" id="PTHR34069:SF2">
    <property type="entry name" value="BETA-KETOACYL-[ACYL-CARRIER-PROTEIN] SYNTHASE III"/>
    <property type="match status" value="1"/>
</dbReference>
<dbReference type="NCBIfam" id="NF006829">
    <property type="entry name" value="PRK09352.1"/>
    <property type="match status" value="1"/>
</dbReference>
<dbReference type="GO" id="GO:0004315">
    <property type="term" value="F:3-oxoacyl-[acyl-carrier-protein] synthase activity"/>
    <property type="evidence" value="ECO:0007669"/>
    <property type="project" value="InterPro"/>
</dbReference>
<keyword evidence="8" id="KW-1185">Reference proteome</keyword>